<dbReference type="PROSITE" id="PS50238">
    <property type="entry name" value="RHOGAP"/>
    <property type="match status" value="1"/>
</dbReference>
<protein>
    <recommendedName>
        <fullName evidence="1">Rho-GAP domain-containing protein</fullName>
    </recommendedName>
</protein>
<dbReference type="InterPro" id="IPR000198">
    <property type="entry name" value="RhoGAP_dom"/>
</dbReference>
<accession>A0ABQ7TJ04</accession>
<dbReference type="InterPro" id="IPR008936">
    <property type="entry name" value="Rho_GTPase_activation_prot"/>
</dbReference>
<evidence type="ECO:0000313" key="3">
    <source>
        <dbReference type="Proteomes" id="UP000826234"/>
    </source>
</evidence>
<dbReference type="InterPro" id="IPR047234">
    <property type="entry name" value="GRAF_fam"/>
</dbReference>
<dbReference type="PANTHER" id="PTHR12552">
    <property type="entry name" value="OLIGOPHRENIN 1"/>
    <property type="match status" value="1"/>
</dbReference>
<dbReference type="PANTHER" id="PTHR12552:SF4">
    <property type="entry name" value="RHO GTPASE-ACTIVATING PROTEIN 26"/>
    <property type="match status" value="1"/>
</dbReference>
<evidence type="ECO:0000313" key="2">
    <source>
        <dbReference type="EMBL" id="KAH0629744.1"/>
    </source>
</evidence>
<name>A0ABQ7TJ04_PHRPL</name>
<dbReference type="SUPFAM" id="SSF48350">
    <property type="entry name" value="GTPase activation domain, GAP"/>
    <property type="match status" value="1"/>
</dbReference>
<keyword evidence="3" id="KW-1185">Reference proteome</keyword>
<sequence>MRHDPKAAETEDEISAEWEIKTITSALKTYLRMLPGPLMMYQFQRSFIKAATGDYTSSISEIDFKDVYRGVCNNG</sequence>
<dbReference type="Gene3D" id="1.10.555.10">
    <property type="entry name" value="Rho GTPase activation protein"/>
    <property type="match status" value="1"/>
</dbReference>
<dbReference type="EMBL" id="JAIPUX010000439">
    <property type="protein sequence ID" value="KAH0629744.1"/>
    <property type="molecule type" value="Genomic_DNA"/>
</dbReference>
<proteinExistence type="predicted"/>
<dbReference type="Proteomes" id="UP000826234">
    <property type="component" value="Unassembled WGS sequence"/>
</dbReference>
<organism evidence="2 3">
    <name type="scientific">Phrynosoma platyrhinos</name>
    <name type="common">Desert horned lizard</name>
    <dbReference type="NCBI Taxonomy" id="52577"/>
    <lineage>
        <taxon>Eukaryota</taxon>
        <taxon>Metazoa</taxon>
        <taxon>Chordata</taxon>
        <taxon>Craniata</taxon>
        <taxon>Vertebrata</taxon>
        <taxon>Euteleostomi</taxon>
        <taxon>Lepidosauria</taxon>
        <taxon>Squamata</taxon>
        <taxon>Bifurcata</taxon>
        <taxon>Unidentata</taxon>
        <taxon>Episquamata</taxon>
        <taxon>Toxicofera</taxon>
        <taxon>Iguania</taxon>
        <taxon>Phrynosomatidae</taxon>
        <taxon>Phrynosomatinae</taxon>
        <taxon>Phrynosoma</taxon>
    </lineage>
</organism>
<evidence type="ECO:0000259" key="1">
    <source>
        <dbReference type="PROSITE" id="PS50238"/>
    </source>
</evidence>
<dbReference type="Pfam" id="PF00620">
    <property type="entry name" value="RhoGAP"/>
    <property type="match status" value="1"/>
</dbReference>
<gene>
    <name evidence="2" type="ORF">JD844_012072</name>
</gene>
<reference evidence="2 3" key="1">
    <citation type="journal article" date="2022" name="Gigascience">
        <title>A chromosome-level genome assembly and annotation of the desert horned lizard, Phrynosoma platyrhinos, provides insight into chromosomal rearrangements among reptiles.</title>
        <authorList>
            <person name="Koochekian N."/>
            <person name="Ascanio A."/>
            <person name="Farleigh K."/>
            <person name="Card D.C."/>
            <person name="Schield D.R."/>
            <person name="Castoe T.A."/>
            <person name="Jezkova T."/>
        </authorList>
    </citation>
    <scope>NUCLEOTIDE SEQUENCE [LARGE SCALE GENOMIC DNA]</scope>
    <source>
        <strain evidence="2">NK-2021</strain>
    </source>
</reference>
<comment type="caution">
    <text evidence="2">The sequence shown here is derived from an EMBL/GenBank/DDBJ whole genome shotgun (WGS) entry which is preliminary data.</text>
</comment>
<feature type="domain" description="Rho-GAP" evidence="1">
    <location>
        <begin position="1"/>
        <end position="75"/>
    </location>
</feature>